<dbReference type="InterPro" id="IPR040251">
    <property type="entry name" value="SEC31-like"/>
</dbReference>
<evidence type="ECO:0000256" key="9">
    <source>
        <dbReference type="ARBA" id="ARBA00022824"/>
    </source>
</evidence>
<evidence type="ECO:0000313" key="16">
    <source>
        <dbReference type="Proteomes" id="UP000235392"/>
    </source>
</evidence>
<dbReference type="PANTHER" id="PTHR13923">
    <property type="entry name" value="SEC31-RELATED PROTEIN"/>
    <property type="match status" value="1"/>
</dbReference>
<evidence type="ECO:0000256" key="12">
    <source>
        <dbReference type="ARBA" id="ARBA00025471"/>
    </source>
</evidence>
<evidence type="ECO:0000256" key="5">
    <source>
        <dbReference type="ARBA" id="ARBA00021236"/>
    </source>
</evidence>
<feature type="repeat" description="WD" evidence="13">
    <location>
        <begin position="264"/>
        <end position="300"/>
    </location>
</feature>
<dbReference type="InterPro" id="IPR036322">
    <property type="entry name" value="WD40_repeat_dom_sf"/>
</dbReference>
<evidence type="ECO:0000256" key="1">
    <source>
        <dbReference type="ARBA" id="ARBA00004240"/>
    </source>
</evidence>
<evidence type="ECO:0000256" key="14">
    <source>
        <dbReference type="SAM" id="MobiDB-lite"/>
    </source>
</evidence>
<evidence type="ECO:0000256" key="4">
    <source>
        <dbReference type="ARBA" id="ARBA00013507"/>
    </source>
</evidence>
<dbReference type="Proteomes" id="UP000235392">
    <property type="component" value="Unassembled WGS sequence"/>
</dbReference>
<feature type="region of interest" description="Disordered" evidence="14">
    <location>
        <begin position="1"/>
        <end position="38"/>
    </location>
</feature>
<dbReference type="SMART" id="SM00320">
    <property type="entry name" value="WD40"/>
    <property type="match status" value="3"/>
</dbReference>
<keyword evidence="10" id="KW-0931">ER-Golgi transport</keyword>
<dbReference type="GO" id="GO:0090110">
    <property type="term" value="P:COPII-coated vesicle cargo loading"/>
    <property type="evidence" value="ECO:0007669"/>
    <property type="project" value="TreeGrafter"/>
</dbReference>
<dbReference type="InterPro" id="IPR015943">
    <property type="entry name" value="WD40/YVTN_repeat-like_dom_sf"/>
</dbReference>
<keyword evidence="8" id="KW-0677">Repeat</keyword>
<protein>
    <recommendedName>
        <fullName evidence="5">Protein transport protein SEC31</fullName>
    </recommendedName>
    <alternativeName>
        <fullName evidence="4">Protein transport protein sec31</fullName>
    </alternativeName>
</protein>
<dbReference type="Gene3D" id="2.130.10.10">
    <property type="entry name" value="YVTN repeat-like/Quinoprotein amine dehydrogenase"/>
    <property type="match status" value="1"/>
</dbReference>
<evidence type="ECO:0000256" key="7">
    <source>
        <dbReference type="ARBA" id="ARBA00022574"/>
    </source>
</evidence>
<gene>
    <name evidence="15" type="ORF">PCASD_09525</name>
</gene>
<dbReference type="GO" id="GO:0007029">
    <property type="term" value="P:endoplasmic reticulum organization"/>
    <property type="evidence" value="ECO:0007669"/>
    <property type="project" value="TreeGrafter"/>
</dbReference>
<keyword evidence="9" id="KW-0256">Endoplasmic reticulum</keyword>
<organism evidence="15 16">
    <name type="scientific">Puccinia coronata f. sp. avenae</name>
    <dbReference type="NCBI Taxonomy" id="200324"/>
    <lineage>
        <taxon>Eukaryota</taxon>
        <taxon>Fungi</taxon>
        <taxon>Dikarya</taxon>
        <taxon>Basidiomycota</taxon>
        <taxon>Pucciniomycotina</taxon>
        <taxon>Pucciniomycetes</taxon>
        <taxon>Pucciniales</taxon>
        <taxon>Pucciniaceae</taxon>
        <taxon>Puccinia</taxon>
    </lineage>
</organism>
<sequence>MTIVKRLRGQDGPTTVHDSAPQLPRNQSSSNLMAHHPLPISPSRAREAKMWSLNPMPDVKLLESVSAKSATPHNSTALNGALGSSVLLRGHIKLLKVGRASEKEEFDLLASKKVDRGQTRLLERMGISIGPWRSQVVELEQSAQYYTDPKLPRQTLRSGVPVGVINHEVGSNLPEEVFCYVDRLNVDPAEDRVHDDLQELLPHSPTTRPMTEVPSPFNPAWGHAAGLRSQGVIAAGIENAELDIWDPIKILSGQGPEKALVSKMTNHNDPVRGLDFNPIKNNLLASGASKGEFFIWDLNNPVKPFAPPSSRSLDDVTSVNWNHIVQSVLAASSNNGYTVVWDIREANGQKGREFATLSYSGSVNQMPAYGQSQPGMMGGPHYKPQWMGPACGMPGSVSSVVWHPENPTKLVTASDDDASWFGIQETLERLKEFYPAMKKGFLAWPGAKRIRICYSVVEKTAERFAGTLPVQK</sequence>
<dbReference type="SUPFAM" id="SSF50978">
    <property type="entry name" value="WD40 repeat-like"/>
    <property type="match status" value="1"/>
</dbReference>
<evidence type="ECO:0000256" key="2">
    <source>
        <dbReference type="ARBA" id="ARBA00004299"/>
    </source>
</evidence>
<dbReference type="GO" id="GO:0030127">
    <property type="term" value="C:COPII vesicle coat"/>
    <property type="evidence" value="ECO:0007669"/>
    <property type="project" value="TreeGrafter"/>
</dbReference>
<proteinExistence type="inferred from homology"/>
<comment type="similarity">
    <text evidence="3">Belongs to the WD repeat SEC31 family.</text>
</comment>
<keyword evidence="6" id="KW-0813">Transport</keyword>
<dbReference type="GO" id="GO:0005198">
    <property type="term" value="F:structural molecule activity"/>
    <property type="evidence" value="ECO:0007669"/>
    <property type="project" value="TreeGrafter"/>
</dbReference>
<comment type="caution">
    <text evidence="15">The sequence shown here is derived from an EMBL/GenBank/DDBJ whole genome shotgun (WGS) entry which is preliminary data.</text>
</comment>
<dbReference type="PROSITE" id="PS50082">
    <property type="entry name" value="WD_REPEATS_2"/>
    <property type="match status" value="1"/>
</dbReference>
<comment type="function">
    <text evidence="12">Component of the coat protein complex II (COPII) which promotes the formation of transport vesicles from the endoplasmic reticulum (ER). The coat has two main functions, the physical deformation of the endoplasmic reticulum membrane into vesicles and the selection of cargo molecules.</text>
</comment>
<dbReference type="AlphaFoldDB" id="A0A2N5U649"/>
<dbReference type="EMBL" id="PGCI01000225">
    <property type="protein sequence ID" value="PLW33237.1"/>
    <property type="molecule type" value="Genomic_DNA"/>
</dbReference>
<evidence type="ECO:0000256" key="10">
    <source>
        <dbReference type="ARBA" id="ARBA00022892"/>
    </source>
</evidence>
<name>A0A2N5U649_9BASI</name>
<keyword evidence="7 13" id="KW-0853">WD repeat</keyword>
<evidence type="ECO:0000256" key="3">
    <source>
        <dbReference type="ARBA" id="ARBA00009358"/>
    </source>
</evidence>
<evidence type="ECO:0000256" key="6">
    <source>
        <dbReference type="ARBA" id="ARBA00022448"/>
    </source>
</evidence>
<evidence type="ECO:0000256" key="13">
    <source>
        <dbReference type="PROSITE-ProRule" id="PRU00221"/>
    </source>
</evidence>
<dbReference type="GO" id="GO:0070971">
    <property type="term" value="C:endoplasmic reticulum exit site"/>
    <property type="evidence" value="ECO:0007669"/>
    <property type="project" value="TreeGrafter"/>
</dbReference>
<reference evidence="15 16" key="1">
    <citation type="submission" date="2017-11" db="EMBL/GenBank/DDBJ databases">
        <title>De novo assembly and phasing of dikaryotic genomes from two isolates of Puccinia coronata f. sp. avenae, the causal agent of oat crown rust.</title>
        <authorList>
            <person name="Miller M.E."/>
            <person name="Zhang Y."/>
            <person name="Omidvar V."/>
            <person name="Sperschneider J."/>
            <person name="Schwessinger B."/>
            <person name="Raley C."/>
            <person name="Palmer J.M."/>
            <person name="Garnica D."/>
            <person name="Upadhyaya N."/>
            <person name="Rathjen J."/>
            <person name="Taylor J.M."/>
            <person name="Park R.F."/>
            <person name="Dodds P.N."/>
            <person name="Hirsch C.D."/>
            <person name="Kianian S.F."/>
            <person name="Figueroa M."/>
        </authorList>
    </citation>
    <scope>NUCLEOTIDE SEQUENCE [LARGE SCALE GENOMIC DNA]</scope>
    <source>
        <strain evidence="15">12SD80</strain>
    </source>
</reference>
<dbReference type="PROSITE" id="PS50294">
    <property type="entry name" value="WD_REPEATS_REGION"/>
    <property type="match status" value="1"/>
</dbReference>
<evidence type="ECO:0000256" key="8">
    <source>
        <dbReference type="ARBA" id="ARBA00022737"/>
    </source>
</evidence>
<keyword evidence="11" id="KW-0653">Protein transport</keyword>
<accession>A0A2N5U649</accession>
<dbReference type="InterPro" id="IPR001680">
    <property type="entry name" value="WD40_rpt"/>
</dbReference>
<dbReference type="PANTHER" id="PTHR13923:SF11">
    <property type="entry name" value="SECRETORY 31, ISOFORM D"/>
    <property type="match status" value="1"/>
</dbReference>
<evidence type="ECO:0000256" key="11">
    <source>
        <dbReference type="ARBA" id="ARBA00022927"/>
    </source>
</evidence>
<dbReference type="GO" id="GO:0015031">
    <property type="term" value="P:protein transport"/>
    <property type="evidence" value="ECO:0007669"/>
    <property type="project" value="UniProtKB-KW"/>
</dbReference>
<evidence type="ECO:0000313" key="15">
    <source>
        <dbReference type="EMBL" id="PLW33237.1"/>
    </source>
</evidence>
<comment type="subcellular location">
    <subcellularLocation>
        <location evidence="2">Cytoplasmic vesicle</location>
        <location evidence="2">COPII-coated vesicle membrane</location>
        <topology evidence="2">Peripheral membrane protein</topology>
        <orientation evidence="2">Cytoplasmic side</orientation>
    </subcellularLocation>
    <subcellularLocation>
        <location evidence="1">Endoplasmic reticulum</location>
    </subcellularLocation>
</comment>